<proteinExistence type="predicted"/>
<reference evidence="1" key="1">
    <citation type="submission" date="2020-08" db="EMBL/GenBank/DDBJ databases">
        <title>Genomic Encyclopedia of Type Strains, Phase IV (KMG-V): Genome sequencing to study the core and pangenomes of soil and plant-associated prokaryotes.</title>
        <authorList>
            <person name="Whitman W."/>
        </authorList>
    </citation>
    <scope>NUCLEOTIDE SEQUENCE</scope>
    <source>
        <strain evidence="1">M8UP15</strain>
    </source>
</reference>
<name>A0ACC5NWP8_9BACT</name>
<gene>
    <name evidence="1" type="ORF">HDF13_001356</name>
</gene>
<keyword evidence="2" id="KW-1185">Reference proteome</keyword>
<protein>
    <submittedName>
        <fullName evidence="1">Uncharacterized protein</fullName>
    </submittedName>
</protein>
<dbReference type="EMBL" id="JACHEA010000001">
    <property type="protein sequence ID" value="MBB5339023.1"/>
    <property type="molecule type" value="Genomic_DNA"/>
</dbReference>
<evidence type="ECO:0000313" key="1">
    <source>
        <dbReference type="EMBL" id="MBB5339023.1"/>
    </source>
</evidence>
<accession>A0ACC5NWP8</accession>
<evidence type="ECO:0000313" key="2">
    <source>
        <dbReference type="Proteomes" id="UP000569005"/>
    </source>
</evidence>
<organism evidence="1 2">
    <name type="scientific">Tunturiibacter gelidiferens</name>
    <dbReference type="NCBI Taxonomy" id="3069689"/>
    <lineage>
        <taxon>Bacteria</taxon>
        <taxon>Pseudomonadati</taxon>
        <taxon>Acidobacteriota</taxon>
        <taxon>Terriglobia</taxon>
        <taxon>Terriglobales</taxon>
        <taxon>Acidobacteriaceae</taxon>
        <taxon>Tunturiibacter</taxon>
    </lineage>
</organism>
<comment type="caution">
    <text evidence="1">The sequence shown here is derived from an EMBL/GenBank/DDBJ whole genome shotgun (WGS) entry which is preliminary data.</text>
</comment>
<dbReference type="Proteomes" id="UP000569005">
    <property type="component" value="Unassembled WGS sequence"/>
</dbReference>
<sequence length="233" mass="25375">MARPHPHPTTPLAWDNNIQFWQQLYNVISSEPSNPRVHYFYGELAALGIEQGKPFTSDARMTAILEKAAKIGNAQMRVESFGDNRPTASSGPIASGSGPPSASKTATSTLPTTATSTPAINGSIRPSEHRLPCSSATHCKSYKLTVPQPVTGKLFWSVTVYDTDTRSQVQTDQARTSPKPSRPNSTSVPTLPQGHENQWIKTIPGKGWFVYFRVYGPEKPPLTEAGNLATSKR</sequence>